<evidence type="ECO:0000313" key="2">
    <source>
        <dbReference type="Proteomes" id="UP000793456"/>
    </source>
</evidence>
<organism evidence="1 2">
    <name type="scientific">Larimichthys crocea</name>
    <name type="common">Large yellow croaker</name>
    <name type="synonym">Pseudosciaena crocea</name>
    <dbReference type="NCBI Taxonomy" id="215358"/>
    <lineage>
        <taxon>Eukaryota</taxon>
        <taxon>Metazoa</taxon>
        <taxon>Chordata</taxon>
        <taxon>Craniata</taxon>
        <taxon>Vertebrata</taxon>
        <taxon>Euteleostomi</taxon>
        <taxon>Actinopterygii</taxon>
        <taxon>Neopterygii</taxon>
        <taxon>Teleostei</taxon>
        <taxon>Neoteleostei</taxon>
        <taxon>Acanthomorphata</taxon>
        <taxon>Eupercaria</taxon>
        <taxon>Sciaenidae</taxon>
        <taxon>Larimichthys</taxon>
    </lineage>
</organism>
<name>A0ACD3RLB1_LARCR</name>
<comment type="caution">
    <text evidence="1">The sequence shown here is derived from an EMBL/GenBank/DDBJ whole genome shotgun (WGS) entry which is preliminary data.</text>
</comment>
<dbReference type="Proteomes" id="UP000793456">
    <property type="component" value="Chromosome IV"/>
</dbReference>
<protein>
    <submittedName>
        <fullName evidence="1">Uncharacterized protein</fullName>
    </submittedName>
</protein>
<dbReference type="EMBL" id="CM011677">
    <property type="protein sequence ID" value="TMS20306.1"/>
    <property type="molecule type" value="Genomic_DNA"/>
</dbReference>
<gene>
    <name evidence="1" type="ORF">E3U43_006799</name>
</gene>
<sequence length="559" mass="60936">MMAGEVCPSHSQPLRVNQEETVTGEQEQQATSGKSQAGGVLLLSTYLPPLKARPVAQTASALTQLCLSLSVAALAWAHYISTHRGGHSEGKATLKSHADITRTLLSTHIREECVKEVSHLPVCALITKKDAGVLTSRLGTELQLLIGQRSLEVFVRNVARCWTRTGLLGEFTERQKKKKKKEEETLWILKCLDLFIIYLGLFYMPKLGEQTGTQQTSARSFTVFATIIGYRMDQHPSARSCTSRGASSCEAVPTEPSMNLYIHSTTGTRFELSLPLEETVEGLKRRLSQKLKVPKERLALLHKETRLSSGKLQDLGISDGSKLTLVPTVEAGLMSQASRPEQSVMQALESLTETQVSDFLSGRSPLTLALRVGDHMMFVQLQLAAQQSGGPQLQHRHLITRGNAETAMGQPTGQPRVPHPHPHSHHHPHHPHSHPSPHLSQPHLVPSSPSSPGSPSFPLPSTHHQPLPPMYHQSPSPAHCSPPTPPPPPHSPRPSHIPGGLFRTPAHHHHHHHHYHQPSSGQPSHDVGQASPVAPVLCPEANCSTNSPNSGTSPSTRCP</sequence>
<evidence type="ECO:0000313" key="1">
    <source>
        <dbReference type="EMBL" id="TMS20306.1"/>
    </source>
</evidence>
<keyword evidence="2" id="KW-1185">Reference proteome</keyword>
<reference evidence="1" key="1">
    <citation type="submission" date="2018-11" db="EMBL/GenBank/DDBJ databases">
        <title>The sequence and de novo assembly of Larimichthys crocea genome using PacBio and Hi-C technologies.</title>
        <authorList>
            <person name="Xu P."/>
            <person name="Chen B."/>
            <person name="Zhou Z."/>
            <person name="Ke Q."/>
            <person name="Wu Y."/>
            <person name="Bai H."/>
            <person name="Pu F."/>
        </authorList>
    </citation>
    <scope>NUCLEOTIDE SEQUENCE</scope>
    <source>
        <tissue evidence="1">Muscle</tissue>
    </source>
</reference>
<accession>A0ACD3RLB1</accession>
<proteinExistence type="predicted"/>